<reference evidence="2 3" key="1">
    <citation type="submission" date="2023-12" db="EMBL/GenBank/DDBJ databases">
        <title>Genome sequencing and assembly of bacterial species from a model synthetic community.</title>
        <authorList>
            <person name="Hogle S.L."/>
        </authorList>
    </citation>
    <scope>NUCLEOTIDE SEQUENCE [LARGE SCALE GENOMIC DNA]</scope>
    <source>
        <strain evidence="2 3">HAMBI_3031</strain>
    </source>
</reference>
<dbReference type="InterPro" id="IPR053146">
    <property type="entry name" value="QDO-like"/>
</dbReference>
<name>A0ABZ0W0T1_9BACT</name>
<evidence type="ECO:0000259" key="1">
    <source>
        <dbReference type="Pfam" id="PF07883"/>
    </source>
</evidence>
<evidence type="ECO:0000313" key="2">
    <source>
        <dbReference type="EMBL" id="WQD36802.1"/>
    </source>
</evidence>
<dbReference type="SUPFAM" id="SSF51182">
    <property type="entry name" value="RmlC-like cupins"/>
    <property type="match status" value="1"/>
</dbReference>
<accession>A0ABZ0W0T1</accession>
<dbReference type="EMBL" id="CP139960">
    <property type="protein sequence ID" value="WQD36802.1"/>
    <property type="molecule type" value="Genomic_DNA"/>
</dbReference>
<keyword evidence="3" id="KW-1185">Reference proteome</keyword>
<dbReference type="Gene3D" id="2.60.120.10">
    <property type="entry name" value="Jelly Rolls"/>
    <property type="match status" value="1"/>
</dbReference>
<dbReference type="InterPro" id="IPR013096">
    <property type="entry name" value="Cupin_2"/>
</dbReference>
<dbReference type="InterPro" id="IPR014710">
    <property type="entry name" value="RmlC-like_jellyroll"/>
</dbReference>
<dbReference type="Proteomes" id="UP001325680">
    <property type="component" value="Chromosome"/>
</dbReference>
<protein>
    <submittedName>
        <fullName evidence="2">Cupin domain-containing protein</fullName>
    </submittedName>
</protein>
<sequence>MKPNKELVCMGHQIILHETSGDYDLMEGISAPGVPGPPPHYHQGYHELFMVIEGEMEFLIGDKAVTVKAGSSIDIPANTLHTFKNSGTENCRFMNVHSPKGFMSLFEKFGIDAKEENAFEKSVAPQLLGNLARQSASYDMHIIIG</sequence>
<dbReference type="Pfam" id="PF07883">
    <property type="entry name" value="Cupin_2"/>
    <property type="match status" value="1"/>
</dbReference>
<evidence type="ECO:0000313" key="3">
    <source>
        <dbReference type="Proteomes" id="UP001325680"/>
    </source>
</evidence>
<feature type="domain" description="Cupin type-2" evidence="1">
    <location>
        <begin position="31"/>
        <end position="96"/>
    </location>
</feature>
<dbReference type="RefSeq" id="WP_114790410.1">
    <property type="nucleotide sequence ID" value="NZ_CP139960.1"/>
</dbReference>
<organism evidence="2 3">
    <name type="scientific">Niabella yanshanensis</name>
    <dbReference type="NCBI Taxonomy" id="577386"/>
    <lineage>
        <taxon>Bacteria</taxon>
        <taxon>Pseudomonadati</taxon>
        <taxon>Bacteroidota</taxon>
        <taxon>Chitinophagia</taxon>
        <taxon>Chitinophagales</taxon>
        <taxon>Chitinophagaceae</taxon>
        <taxon>Niabella</taxon>
    </lineage>
</organism>
<dbReference type="PANTHER" id="PTHR36440">
    <property type="entry name" value="PUTATIVE (AFU_ORTHOLOGUE AFUA_8G07350)-RELATED"/>
    <property type="match status" value="1"/>
</dbReference>
<dbReference type="InterPro" id="IPR011051">
    <property type="entry name" value="RmlC_Cupin_sf"/>
</dbReference>
<gene>
    <name evidence="2" type="ORF">U0035_14110</name>
</gene>
<dbReference type="PANTHER" id="PTHR36440:SF1">
    <property type="entry name" value="PUTATIVE (AFU_ORTHOLOGUE AFUA_8G07350)-RELATED"/>
    <property type="match status" value="1"/>
</dbReference>
<proteinExistence type="predicted"/>